<protein>
    <recommendedName>
        <fullName evidence="8">Major facilitator superfamily (MFS) profile domain-containing protein</fullName>
    </recommendedName>
</protein>
<evidence type="ECO:0000256" key="3">
    <source>
        <dbReference type="ARBA" id="ARBA00022989"/>
    </source>
</evidence>
<evidence type="ECO:0000256" key="5">
    <source>
        <dbReference type="SAM" id="Phobius"/>
    </source>
</evidence>
<dbReference type="PANTHER" id="PTHR10924">
    <property type="entry name" value="MAJOR FACILITATOR SUPERFAMILY PROTEIN-RELATED"/>
    <property type="match status" value="1"/>
</dbReference>
<keyword evidence="4 5" id="KW-0472">Membrane</keyword>
<feature type="transmembrane region" description="Helical" evidence="5">
    <location>
        <begin position="164"/>
        <end position="186"/>
    </location>
</feature>
<dbReference type="GO" id="GO:0022857">
    <property type="term" value="F:transmembrane transporter activity"/>
    <property type="evidence" value="ECO:0007669"/>
    <property type="project" value="InterPro"/>
</dbReference>
<dbReference type="InterPro" id="IPR011701">
    <property type="entry name" value="MFS"/>
</dbReference>
<keyword evidence="3 5" id="KW-1133">Transmembrane helix</keyword>
<name>A0A8S1TNM1_PAROT</name>
<dbReference type="Pfam" id="PF07690">
    <property type="entry name" value="MFS_1"/>
    <property type="match status" value="1"/>
</dbReference>
<evidence type="ECO:0000313" key="7">
    <source>
        <dbReference type="Proteomes" id="UP000683925"/>
    </source>
</evidence>
<organism evidence="6 7">
    <name type="scientific">Paramecium octaurelia</name>
    <dbReference type="NCBI Taxonomy" id="43137"/>
    <lineage>
        <taxon>Eukaryota</taxon>
        <taxon>Sar</taxon>
        <taxon>Alveolata</taxon>
        <taxon>Ciliophora</taxon>
        <taxon>Intramacronucleata</taxon>
        <taxon>Oligohymenophorea</taxon>
        <taxon>Peniculida</taxon>
        <taxon>Parameciidae</taxon>
        <taxon>Paramecium</taxon>
    </lineage>
</organism>
<reference evidence="6" key="1">
    <citation type="submission" date="2021-01" db="EMBL/GenBank/DDBJ databases">
        <authorList>
            <consortium name="Genoscope - CEA"/>
            <person name="William W."/>
        </authorList>
    </citation>
    <scope>NUCLEOTIDE SEQUENCE</scope>
</reference>
<dbReference type="InterPro" id="IPR049680">
    <property type="entry name" value="FLVCR1-2_SLC49-like"/>
</dbReference>
<evidence type="ECO:0000256" key="4">
    <source>
        <dbReference type="ARBA" id="ARBA00023136"/>
    </source>
</evidence>
<dbReference type="PANTHER" id="PTHR10924:SF6">
    <property type="entry name" value="SOLUTE CARRIER FAMILY 49 MEMBER A3"/>
    <property type="match status" value="1"/>
</dbReference>
<dbReference type="EMBL" id="CAJJDP010000028">
    <property type="protein sequence ID" value="CAD8153438.1"/>
    <property type="molecule type" value="Genomic_DNA"/>
</dbReference>
<gene>
    <name evidence="6" type="ORF">POCTA_138.1.T0280004</name>
</gene>
<dbReference type="OrthoDB" id="422206at2759"/>
<evidence type="ECO:0000256" key="2">
    <source>
        <dbReference type="ARBA" id="ARBA00022692"/>
    </source>
</evidence>
<dbReference type="AlphaFoldDB" id="A0A8S1TNM1"/>
<evidence type="ECO:0000313" key="6">
    <source>
        <dbReference type="EMBL" id="CAD8153438.1"/>
    </source>
</evidence>
<feature type="transmembrane region" description="Helical" evidence="5">
    <location>
        <begin position="67"/>
        <end position="88"/>
    </location>
</feature>
<comment type="subcellular location">
    <subcellularLocation>
        <location evidence="1">Membrane</location>
        <topology evidence="1">Multi-pass membrane protein</topology>
    </subcellularLocation>
</comment>
<dbReference type="OMA" id="SSCQRTI"/>
<evidence type="ECO:0008006" key="8">
    <source>
        <dbReference type="Google" id="ProtNLM"/>
    </source>
</evidence>
<proteinExistence type="predicted"/>
<feature type="transmembrane region" description="Helical" evidence="5">
    <location>
        <begin position="30"/>
        <end position="55"/>
    </location>
</feature>
<comment type="caution">
    <text evidence="6">The sequence shown here is derived from an EMBL/GenBank/DDBJ whole genome shotgun (WGS) entry which is preliminary data.</text>
</comment>
<feature type="transmembrane region" description="Helical" evidence="5">
    <location>
        <begin position="124"/>
        <end position="148"/>
    </location>
</feature>
<sequence length="199" mass="22074">MAELCNTAVYATCNPIAVELSYIYGEEPSIVTISATLYLFMHPLSTFPASYLIMYKGSSMSVKIGSILTLLGVFSRCLVRQSFIYVLIGQTLSGIGRPLILNAQASVAVEWFPTNQRTKLMTMLNFIVTFSGILGYIVPPIFFAGIIIDEKSPQHVLDTGDSRFMYLLFSEAAFSIAFLVPLLIFISSCQRTILSNLFY</sequence>
<dbReference type="GO" id="GO:0016020">
    <property type="term" value="C:membrane"/>
    <property type="evidence" value="ECO:0007669"/>
    <property type="project" value="UniProtKB-SubCell"/>
</dbReference>
<accession>A0A8S1TNM1</accession>
<evidence type="ECO:0000256" key="1">
    <source>
        <dbReference type="ARBA" id="ARBA00004141"/>
    </source>
</evidence>
<keyword evidence="2 5" id="KW-0812">Transmembrane</keyword>
<dbReference type="Proteomes" id="UP000683925">
    <property type="component" value="Unassembled WGS sequence"/>
</dbReference>
<keyword evidence="7" id="KW-1185">Reference proteome</keyword>